<accession>A0A6J5Y8L3</accession>
<dbReference type="PRINTS" id="PR00807">
    <property type="entry name" value="AMBALLERGEN"/>
</dbReference>
<keyword evidence="3" id="KW-0964">Secreted</keyword>
<evidence type="ECO:0000256" key="4">
    <source>
        <dbReference type="ARBA" id="ARBA00022729"/>
    </source>
</evidence>
<dbReference type="PANTHER" id="PTHR31683:SF21">
    <property type="entry name" value="PECTATE LYASE 12-RELATED"/>
    <property type="match status" value="1"/>
</dbReference>
<dbReference type="Proteomes" id="UP000507245">
    <property type="component" value="Unassembled WGS sequence"/>
</dbReference>
<evidence type="ECO:0000313" key="5">
    <source>
        <dbReference type="EMBL" id="CAB4320767.1"/>
    </source>
</evidence>
<evidence type="ECO:0000256" key="2">
    <source>
        <dbReference type="ARBA" id="ARBA00010980"/>
    </source>
</evidence>
<evidence type="ECO:0000256" key="1">
    <source>
        <dbReference type="ARBA" id="ARBA00004191"/>
    </source>
</evidence>
<keyword evidence="3" id="KW-0134">Cell wall</keyword>
<dbReference type="GO" id="GO:0030570">
    <property type="term" value="F:pectate lyase activity"/>
    <property type="evidence" value="ECO:0007669"/>
    <property type="project" value="InterPro"/>
</dbReference>
<name>A0A6J5Y8L3_PRUAR</name>
<evidence type="ECO:0000313" key="6">
    <source>
        <dbReference type="Proteomes" id="UP000507245"/>
    </source>
</evidence>
<dbReference type="EMBL" id="CAEKKB010000008">
    <property type="protein sequence ID" value="CAB4320767.1"/>
    <property type="molecule type" value="Genomic_DNA"/>
</dbReference>
<keyword evidence="6" id="KW-1185">Reference proteome</keyword>
<comment type="subcellular location">
    <subcellularLocation>
        <location evidence="1">Secreted</location>
        <location evidence="1">Cell wall</location>
    </subcellularLocation>
</comment>
<dbReference type="PANTHER" id="PTHR31683">
    <property type="entry name" value="PECTATE LYASE 18-RELATED"/>
    <property type="match status" value="1"/>
</dbReference>
<dbReference type="InterPro" id="IPR011050">
    <property type="entry name" value="Pectin_lyase_fold/virulence"/>
</dbReference>
<dbReference type="AlphaFoldDB" id="A0A6J5Y8L3"/>
<protein>
    <recommendedName>
        <fullName evidence="7">Pectate lyase superfamily protein domain-containing protein</fullName>
    </recommendedName>
</protein>
<gene>
    <name evidence="5" type="ORF">ORAREDHAP_LOCUS49765</name>
</gene>
<proteinExistence type="inferred from homology"/>
<keyword evidence="4" id="KW-0732">Signal</keyword>
<reference evidence="6" key="1">
    <citation type="journal article" date="2020" name="Genome Biol.">
        <title>Gamete binning: chromosome-level and haplotype-resolved genome assembly enabled by high-throughput single-cell sequencing of gamete genomes.</title>
        <authorList>
            <person name="Campoy J.A."/>
            <person name="Sun H."/>
            <person name="Goel M."/>
            <person name="Jiao W.-B."/>
            <person name="Folz-Donahue K."/>
            <person name="Wang N."/>
            <person name="Rubio M."/>
            <person name="Liu C."/>
            <person name="Kukat C."/>
            <person name="Ruiz D."/>
            <person name="Huettel B."/>
            <person name="Schneeberger K."/>
        </authorList>
    </citation>
    <scope>NUCLEOTIDE SEQUENCE [LARGE SCALE GENOMIC DNA]</scope>
    <source>
        <strain evidence="6">cv. Rojo Pasion</strain>
    </source>
</reference>
<dbReference type="SUPFAM" id="SSF51126">
    <property type="entry name" value="Pectin lyase-like"/>
    <property type="match status" value="1"/>
</dbReference>
<organism evidence="5 6">
    <name type="scientific">Prunus armeniaca</name>
    <name type="common">Apricot</name>
    <name type="synonym">Armeniaca vulgaris</name>
    <dbReference type="NCBI Taxonomy" id="36596"/>
    <lineage>
        <taxon>Eukaryota</taxon>
        <taxon>Viridiplantae</taxon>
        <taxon>Streptophyta</taxon>
        <taxon>Embryophyta</taxon>
        <taxon>Tracheophyta</taxon>
        <taxon>Spermatophyta</taxon>
        <taxon>Magnoliopsida</taxon>
        <taxon>eudicotyledons</taxon>
        <taxon>Gunneridae</taxon>
        <taxon>Pentapetalae</taxon>
        <taxon>rosids</taxon>
        <taxon>fabids</taxon>
        <taxon>Rosales</taxon>
        <taxon>Rosaceae</taxon>
        <taxon>Amygdaloideae</taxon>
        <taxon>Amygdaleae</taxon>
        <taxon>Prunus</taxon>
    </lineage>
</organism>
<dbReference type="Gene3D" id="2.160.20.10">
    <property type="entry name" value="Single-stranded right-handed beta-helix, Pectin lyase-like"/>
    <property type="match status" value="1"/>
</dbReference>
<comment type="similarity">
    <text evidence="2">Belongs to the polysaccharide lyase 1 family.</text>
</comment>
<dbReference type="InterPro" id="IPR045032">
    <property type="entry name" value="PEL"/>
</dbReference>
<dbReference type="InterPro" id="IPR018082">
    <property type="entry name" value="AmbAllergen"/>
</dbReference>
<evidence type="ECO:0000256" key="3">
    <source>
        <dbReference type="ARBA" id="ARBA00022512"/>
    </source>
</evidence>
<evidence type="ECO:0008006" key="7">
    <source>
        <dbReference type="Google" id="ProtNLM"/>
    </source>
</evidence>
<dbReference type="InterPro" id="IPR012334">
    <property type="entry name" value="Pectin_lyas_fold"/>
</dbReference>
<dbReference type="OrthoDB" id="1637350at2759"/>
<sequence>MQLNTVPKHSEMTEMPSLFTVLQTHFSHQHSEITGNDGRGRFTVGDYLEASIFIGVTWGTFKPSFQLRFILLLIARGGRSKEKGTGVINMLLINLHSSTSLFLANIPTQKLLFKKFIDDCWECDPNWPDNRQSLADCAIGFGQYALGGKGGEYYIVTDSSNDDAVNPRPGTLRYAVIQTEPLWIVFPGNMLIKLSQELIFNSCKTLDCRGANVHIVGCGCITWQYISNVIIHNVHIHHCYPSVDKLRSFLRQLPLFSNAFLVGGAEDFFIIELADQVDIFFTGQLQKLKVEPAHKTSPGLLFRILHAEADR</sequence>